<comment type="caution">
    <text evidence="6">Lacks conserved residue(s) required for the propagation of feature annotation.</text>
</comment>
<dbReference type="InterPro" id="IPR010994">
    <property type="entry name" value="RuvA_2-like"/>
</dbReference>
<dbReference type="NCBIfam" id="TIGR00084">
    <property type="entry name" value="ruvA"/>
    <property type="match status" value="1"/>
</dbReference>
<keyword evidence="9" id="KW-1185">Reference proteome</keyword>
<evidence type="ECO:0000259" key="7">
    <source>
        <dbReference type="SMART" id="SM00278"/>
    </source>
</evidence>
<dbReference type="Pfam" id="PF07499">
    <property type="entry name" value="RuvA_C"/>
    <property type="match status" value="1"/>
</dbReference>
<accession>A0A4Q9HYV6</accession>
<proteinExistence type="inferred from homology"/>
<evidence type="ECO:0000256" key="1">
    <source>
        <dbReference type="ARBA" id="ARBA00022490"/>
    </source>
</evidence>
<keyword evidence="5 6" id="KW-0234">DNA repair</keyword>
<dbReference type="InterPro" id="IPR000085">
    <property type="entry name" value="RuvA"/>
</dbReference>
<dbReference type="Proteomes" id="UP000292452">
    <property type="component" value="Unassembled WGS sequence"/>
</dbReference>
<name>A0A4Q9HYV6_STRKA</name>
<feature type="domain" description="Helix-hairpin-helix DNA-binding motif class 1" evidence="7">
    <location>
        <begin position="107"/>
        <end position="126"/>
    </location>
</feature>
<evidence type="ECO:0000256" key="4">
    <source>
        <dbReference type="ARBA" id="ARBA00023172"/>
    </source>
</evidence>
<comment type="function">
    <text evidence="6">The RuvA-RuvB-RuvC complex processes Holliday junction (HJ) DNA during genetic recombination and DNA repair, while the RuvA-RuvB complex plays an important role in the rescue of blocked DNA replication forks via replication fork reversal (RFR). RuvA specifically binds to HJ cruciform DNA, conferring on it an open structure. The RuvB hexamer acts as an ATP-dependent pump, pulling dsDNA into and through the RuvAB complex. HJ branch migration allows RuvC to scan DNA until it finds its consensus sequence, where it cleaves and resolves the cruciform DNA.</text>
</comment>
<dbReference type="GO" id="GO:0005737">
    <property type="term" value="C:cytoplasm"/>
    <property type="evidence" value="ECO:0007669"/>
    <property type="project" value="UniProtKB-SubCell"/>
</dbReference>
<protein>
    <recommendedName>
        <fullName evidence="6">Holliday junction branch migration complex subunit RuvA</fullName>
    </recommendedName>
</protein>
<evidence type="ECO:0000256" key="6">
    <source>
        <dbReference type="HAMAP-Rule" id="MF_00031"/>
    </source>
</evidence>
<dbReference type="GO" id="GO:0009378">
    <property type="term" value="F:four-way junction helicase activity"/>
    <property type="evidence" value="ECO:0007669"/>
    <property type="project" value="InterPro"/>
</dbReference>
<sequence>MIAFVSGPVAALAPDTAVVEVGGIGMAVQCTPNTLSGLRIGQPARLATSLVVREDSLTLYGFADDDERQTFELLQTASGVGPRLAQAMLAVHSPDTLRMAVAGGDEKTLTAVPGIGKKGAQKLLLELKDRLGAPLGNSRAAIGSAVTAGWRDQLHAALIGLGYATREADEAVAAVAPQAEAAVADGGQPQVPQLLKAALQSLNRAR</sequence>
<keyword evidence="4 6" id="KW-0233">DNA recombination</keyword>
<dbReference type="EMBL" id="SIXH01000038">
    <property type="protein sequence ID" value="TBO60452.1"/>
    <property type="molecule type" value="Genomic_DNA"/>
</dbReference>
<dbReference type="GO" id="GO:0009379">
    <property type="term" value="C:Holliday junction helicase complex"/>
    <property type="evidence" value="ECO:0007669"/>
    <property type="project" value="InterPro"/>
</dbReference>
<dbReference type="Pfam" id="PF01330">
    <property type="entry name" value="RuvA_N"/>
    <property type="match status" value="1"/>
</dbReference>
<dbReference type="SUPFAM" id="SSF46929">
    <property type="entry name" value="DNA helicase RuvA subunit, C-terminal domain"/>
    <property type="match status" value="1"/>
</dbReference>
<comment type="subunit">
    <text evidence="6">Homotetramer. Forms an RuvA(8)-RuvB(12)-Holliday junction (HJ) complex. HJ DNA is sandwiched between 2 RuvA tetramers; dsDNA enters through RuvA and exits via RuvB. An RuvB hexamer assembles on each DNA strand where it exits the tetramer. Each RuvB hexamer is contacted by two RuvA subunits (via domain III) on 2 adjacent RuvB subunits; this complex drives branch migration. In the full resolvosome a probable DNA-RuvA(4)-RuvB(12)-RuvC(2) complex forms which resolves the HJ.</text>
</comment>
<dbReference type="Gene3D" id="2.40.50.140">
    <property type="entry name" value="Nucleic acid-binding proteins"/>
    <property type="match status" value="1"/>
</dbReference>
<dbReference type="RefSeq" id="WP_131122513.1">
    <property type="nucleotide sequence ID" value="NZ_SIXH01000038.1"/>
</dbReference>
<feature type="region of interest" description="Domain III" evidence="6">
    <location>
        <begin position="152"/>
        <end position="206"/>
    </location>
</feature>
<comment type="subcellular location">
    <subcellularLocation>
        <location evidence="6">Cytoplasm</location>
    </subcellularLocation>
</comment>
<dbReference type="InterPro" id="IPR003583">
    <property type="entry name" value="Hlx-hairpin-Hlx_DNA-bd_motif"/>
</dbReference>
<dbReference type="Gene3D" id="1.10.8.10">
    <property type="entry name" value="DNA helicase RuvA subunit, C-terminal domain"/>
    <property type="match status" value="1"/>
</dbReference>
<keyword evidence="1 6" id="KW-0963">Cytoplasm</keyword>
<dbReference type="GO" id="GO:0048476">
    <property type="term" value="C:Holliday junction resolvase complex"/>
    <property type="evidence" value="ECO:0007669"/>
    <property type="project" value="UniProtKB-UniRule"/>
</dbReference>
<comment type="caution">
    <text evidence="8">The sequence shown here is derived from an EMBL/GenBank/DDBJ whole genome shotgun (WGS) entry which is preliminary data.</text>
</comment>
<dbReference type="GO" id="GO:0000400">
    <property type="term" value="F:four-way junction DNA binding"/>
    <property type="evidence" value="ECO:0007669"/>
    <property type="project" value="UniProtKB-UniRule"/>
</dbReference>
<dbReference type="GO" id="GO:0006281">
    <property type="term" value="P:DNA repair"/>
    <property type="evidence" value="ECO:0007669"/>
    <property type="project" value="UniProtKB-UniRule"/>
</dbReference>
<keyword evidence="2 6" id="KW-0227">DNA damage</keyword>
<dbReference type="SMART" id="SM00278">
    <property type="entry name" value="HhH1"/>
    <property type="match status" value="2"/>
</dbReference>
<feature type="domain" description="Helix-hairpin-helix DNA-binding motif class 1" evidence="7">
    <location>
        <begin position="72"/>
        <end position="91"/>
    </location>
</feature>
<dbReference type="InterPro" id="IPR012340">
    <property type="entry name" value="NA-bd_OB-fold"/>
</dbReference>
<dbReference type="GO" id="GO:0005524">
    <property type="term" value="F:ATP binding"/>
    <property type="evidence" value="ECO:0007669"/>
    <property type="project" value="InterPro"/>
</dbReference>
<dbReference type="GO" id="GO:0006310">
    <property type="term" value="P:DNA recombination"/>
    <property type="evidence" value="ECO:0007669"/>
    <property type="project" value="UniProtKB-UniRule"/>
</dbReference>
<dbReference type="Pfam" id="PF14520">
    <property type="entry name" value="HHH_5"/>
    <property type="match status" value="1"/>
</dbReference>
<dbReference type="AlphaFoldDB" id="A0A4Q9HYV6"/>
<gene>
    <name evidence="6 8" type="primary">ruvA</name>
    <name evidence="8" type="ORF">EYS09_06705</name>
</gene>
<evidence type="ECO:0000256" key="2">
    <source>
        <dbReference type="ARBA" id="ARBA00022763"/>
    </source>
</evidence>
<organism evidence="8 9">
    <name type="scientific">Streptomyces kasugaensis</name>
    <dbReference type="NCBI Taxonomy" id="1946"/>
    <lineage>
        <taxon>Bacteria</taxon>
        <taxon>Bacillati</taxon>
        <taxon>Actinomycetota</taxon>
        <taxon>Actinomycetes</taxon>
        <taxon>Kitasatosporales</taxon>
        <taxon>Streptomycetaceae</taxon>
        <taxon>Streptomyces</taxon>
    </lineage>
</organism>
<reference evidence="8 9" key="1">
    <citation type="submission" date="2019-02" db="EMBL/GenBank/DDBJ databases">
        <title>Draft Genome Sequence of Streptomyces sp. AM-2504, identified by 16S rRNA comparative analysis as a Streptomyces Kasugaensis strain.</title>
        <authorList>
            <person name="Napolioni V."/>
            <person name="Giuliodori A.M."/>
            <person name="Spurio R."/>
            <person name="Fabbretti A."/>
        </authorList>
    </citation>
    <scope>NUCLEOTIDE SEQUENCE [LARGE SCALE GENOMIC DNA]</scope>
    <source>
        <strain evidence="8 9">AM-2504</strain>
    </source>
</reference>
<evidence type="ECO:0000313" key="9">
    <source>
        <dbReference type="Proteomes" id="UP000292452"/>
    </source>
</evidence>
<comment type="similarity">
    <text evidence="6">Belongs to the RuvA family.</text>
</comment>
<keyword evidence="3 6" id="KW-0238">DNA-binding</keyword>
<dbReference type="Gene3D" id="1.10.150.20">
    <property type="entry name" value="5' to 3' exonuclease, C-terminal subdomain"/>
    <property type="match status" value="1"/>
</dbReference>
<evidence type="ECO:0000313" key="8">
    <source>
        <dbReference type="EMBL" id="TBO60452.1"/>
    </source>
</evidence>
<dbReference type="SUPFAM" id="SSF47781">
    <property type="entry name" value="RuvA domain 2-like"/>
    <property type="match status" value="1"/>
</dbReference>
<evidence type="ECO:0000256" key="5">
    <source>
        <dbReference type="ARBA" id="ARBA00023204"/>
    </source>
</evidence>
<dbReference type="InterPro" id="IPR013849">
    <property type="entry name" value="DNA_helicase_Holl-junc_RuvA_I"/>
</dbReference>
<comment type="domain">
    <text evidence="6">Has three domains with a flexible linker between the domains II and III and assumes an 'L' shape. Domain III is highly mobile and contacts RuvB.</text>
</comment>
<dbReference type="HAMAP" id="MF_00031">
    <property type="entry name" value="DNA_HJ_migration_RuvA"/>
    <property type="match status" value="1"/>
</dbReference>
<dbReference type="InterPro" id="IPR011114">
    <property type="entry name" value="RuvA_C"/>
</dbReference>
<dbReference type="InterPro" id="IPR036267">
    <property type="entry name" value="RuvA_C_sf"/>
</dbReference>
<dbReference type="SUPFAM" id="SSF50249">
    <property type="entry name" value="Nucleic acid-binding proteins"/>
    <property type="match status" value="1"/>
</dbReference>
<evidence type="ECO:0000256" key="3">
    <source>
        <dbReference type="ARBA" id="ARBA00023125"/>
    </source>
</evidence>